<dbReference type="GO" id="GO:0016020">
    <property type="term" value="C:membrane"/>
    <property type="evidence" value="ECO:0007669"/>
    <property type="project" value="InterPro"/>
</dbReference>
<feature type="transmembrane region" description="Helical" evidence="4">
    <location>
        <begin position="47"/>
        <end position="68"/>
    </location>
</feature>
<keyword evidence="4" id="KW-0812">Transmembrane</keyword>
<dbReference type="Gene3D" id="1.20.5.1930">
    <property type="match status" value="1"/>
</dbReference>
<keyword evidence="4" id="KW-1133">Transmembrane helix</keyword>
<sequence length="386" mass="41756">MSTKTQGTDTSWSQRHPRLSAVLWALPYLVFLAFPLGMIPSVESPRMIALILTLTFGVAAADIAIYIVNPTPEWGAHITKKMWISHGILLALVIALGLVLVVAGASRVTSALFITYSIAGWNLQAPRKYVVPGLLALVGWEVIAILLPIGSIDAVALSYAIIALLMVLGLTLAVRRSFDNRHSEQQRQRQAISLVRERERLRFAGDLHDILGHSLTVITMKNELAQRLLSVGKIAEASEQIAQTLELSRQAKEDLRGIIAASRSLSAEEEVESARELCEQAGIEFIADIQGEIPPGPRATLAAHVIREGTANAITHARPSTISVRLTPDEVLVENDGYSRSYSEASAGGGAGLEGLRERAASEGEMTWGSQGNTWTLRLTFRGASS</sequence>
<dbReference type="PANTHER" id="PTHR24421:SF63">
    <property type="entry name" value="SENSOR HISTIDINE KINASE DESK"/>
    <property type="match status" value="1"/>
</dbReference>
<keyword evidence="4" id="KW-0472">Membrane</keyword>
<evidence type="ECO:0000256" key="3">
    <source>
        <dbReference type="ARBA" id="ARBA00023012"/>
    </source>
</evidence>
<dbReference type="InterPro" id="IPR011712">
    <property type="entry name" value="Sig_transdc_His_kin_sub3_dim/P"/>
</dbReference>
<reference evidence="6" key="1">
    <citation type="submission" date="2019-11" db="EMBL/GenBank/DDBJ databases">
        <authorList>
            <person name="Feng L."/>
        </authorList>
    </citation>
    <scope>NUCLEOTIDE SEQUENCE</scope>
    <source>
        <strain evidence="6">AodontolyticusLFYP35</strain>
    </source>
</reference>
<feature type="transmembrane region" description="Helical" evidence="4">
    <location>
        <begin position="21"/>
        <end position="40"/>
    </location>
</feature>
<protein>
    <submittedName>
        <fullName evidence="6">Nitrate/nitrite sensor protein NarQ</fullName>
    </submittedName>
</protein>
<feature type="transmembrane region" description="Helical" evidence="4">
    <location>
        <begin position="88"/>
        <end position="108"/>
    </location>
</feature>
<keyword evidence="1" id="KW-0808">Transferase</keyword>
<evidence type="ECO:0000259" key="5">
    <source>
        <dbReference type="Pfam" id="PF07730"/>
    </source>
</evidence>
<dbReference type="InterPro" id="IPR050482">
    <property type="entry name" value="Sensor_HK_TwoCompSys"/>
</dbReference>
<dbReference type="Gene3D" id="3.30.565.10">
    <property type="entry name" value="Histidine kinase-like ATPase, C-terminal domain"/>
    <property type="match status" value="1"/>
</dbReference>
<dbReference type="Pfam" id="PF07730">
    <property type="entry name" value="HisKA_3"/>
    <property type="match status" value="1"/>
</dbReference>
<evidence type="ECO:0000256" key="2">
    <source>
        <dbReference type="ARBA" id="ARBA00022777"/>
    </source>
</evidence>
<feature type="transmembrane region" description="Helical" evidence="4">
    <location>
        <begin position="156"/>
        <end position="174"/>
    </location>
</feature>
<accession>A0A6N2RWQ7</accession>
<dbReference type="GO" id="GO:0000155">
    <property type="term" value="F:phosphorelay sensor kinase activity"/>
    <property type="evidence" value="ECO:0007669"/>
    <property type="project" value="InterPro"/>
</dbReference>
<dbReference type="GO" id="GO:0046983">
    <property type="term" value="F:protein dimerization activity"/>
    <property type="evidence" value="ECO:0007669"/>
    <property type="project" value="InterPro"/>
</dbReference>
<organism evidence="6">
    <name type="scientific">Schaalia odontolytica</name>
    <dbReference type="NCBI Taxonomy" id="1660"/>
    <lineage>
        <taxon>Bacteria</taxon>
        <taxon>Bacillati</taxon>
        <taxon>Actinomycetota</taxon>
        <taxon>Actinomycetes</taxon>
        <taxon>Actinomycetales</taxon>
        <taxon>Actinomycetaceae</taxon>
        <taxon>Schaalia</taxon>
    </lineage>
</organism>
<evidence type="ECO:0000313" key="6">
    <source>
        <dbReference type="EMBL" id="VYS84571.1"/>
    </source>
</evidence>
<evidence type="ECO:0000256" key="4">
    <source>
        <dbReference type="SAM" id="Phobius"/>
    </source>
</evidence>
<name>A0A6N2RWQ7_9ACTO</name>
<dbReference type="AlphaFoldDB" id="A0A6N2RWQ7"/>
<keyword evidence="3" id="KW-0902">Two-component regulatory system</keyword>
<keyword evidence="2" id="KW-0418">Kinase</keyword>
<gene>
    <name evidence="6" type="ORF">AOLFYP35_00533</name>
</gene>
<proteinExistence type="predicted"/>
<feature type="domain" description="Signal transduction histidine kinase subgroup 3 dimerisation and phosphoacceptor" evidence="5">
    <location>
        <begin position="199"/>
        <end position="263"/>
    </location>
</feature>
<dbReference type="InterPro" id="IPR036890">
    <property type="entry name" value="HATPase_C_sf"/>
</dbReference>
<evidence type="ECO:0000256" key="1">
    <source>
        <dbReference type="ARBA" id="ARBA00022679"/>
    </source>
</evidence>
<dbReference type="PANTHER" id="PTHR24421">
    <property type="entry name" value="NITRATE/NITRITE SENSOR PROTEIN NARX-RELATED"/>
    <property type="match status" value="1"/>
</dbReference>
<feature type="transmembrane region" description="Helical" evidence="4">
    <location>
        <begin position="129"/>
        <end position="150"/>
    </location>
</feature>
<dbReference type="EMBL" id="CACRSM010000002">
    <property type="protein sequence ID" value="VYS84571.1"/>
    <property type="molecule type" value="Genomic_DNA"/>
</dbReference>